<accession>A0A644Y0P9</accession>
<gene>
    <name evidence="2" type="primary">tusA_5</name>
    <name evidence="2" type="ORF">SDC9_68540</name>
</gene>
<reference evidence="2" key="1">
    <citation type="submission" date="2019-08" db="EMBL/GenBank/DDBJ databases">
        <authorList>
            <person name="Kucharzyk K."/>
            <person name="Murdoch R.W."/>
            <person name="Higgins S."/>
            <person name="Loffler F."/>
        </authorList>
    </citation>
    <scope>NUCLEOTIDE SEQUENCE</scope>
</reference>
<keyword evidence="2" id="KW-0808">Transferase</keyword>
<name>A0A644Y0P9_9ZZZZ</name>
<dbReference type="Pfam" id="PF01206">
    <property type="entry name" value="TusA"/>
    <property type="match status" value="1"/>
</dbReference>
<dbReference type="EMBL" id="VSSQ01003733">
    <property type="protein sequence ID" value="MPM22090.1"/>
    <property type="molecule type" value="Genomic_DNA"/>
</dbReference>
<dbReference type="InterPro" id="IPR027396">
    <property type="entry name" value="DsrEFH-like"/>
</dbReference>
<dbReference type="AlphaFoldDB" id="A0A644Y0P9"/>
<dbReference type="SUPFAM" id="SSF75169">
    <property type="entry name" value="DsrEFH-like"/>
    <property type="match status" value="1"/>
</dbReference>
<evidence type="ECO:0000313" key="2">
    <source>
        <dbReference type="EMBL" id="MPM22090.1"/>
    </source>
</evidence>
<dbReference type="Gene3D" id="3.30.110.40">
    <property type="entry name" value="TusA-like domain"/>
    <property type="match status" value="1"/>
</dbReference>
<comment type="caution">
    <text evidence="2">The sequence shown here is derived from an EMBL/GenBank/DDBJ whole genome shotgun (WGS) entry which is preliminary data.</text>
</comment>
<dbReference type="PANTHER" id="PTHR34655:SF2">
    <property type="entry name" value="PEROXIREDOXIN FAMILY PROTEIN"/>
    <property type="match status" value="1"/>
</dbReference>
<dbReference type="InterPro" id="IPR001455">
    <property type="entry name" value="TusA-like"/>
</dbReference>
<dbReference type="Pfam" id="PF13686">
    <property type="entry name" value="DrsE_2"/>
    <property type="match status" value="1"/>
</dbReference>
<sequence length="238" mass="25695">MRLDCSGMQCPGPIMKVFEVMKDMKDGQIMEVSASDPGFVRDISAWCRRTGNTFLSGDRKGGDYVALVKKGSAAASDPAETEGNGKTIIVFSGDLDKVLASFIIANGAAAMGRPVTMFFTFWGLNVLRKSEKQNVKKSMVESMFGGMMPRGAARLKLSKMNMGGMGTAMMRRVMNDKHIDTLEDLIQKAMKAGVKMVACTMSMDVMGIRAEELIDGVELGGVGAYLGDAEESNVNLFI</sequence>
<dbReference type="InterPro" id="IPR032836">
    <property type="entry name" value="DsrE2-like"/>
</dbReference>
<dbReference type="Gene3D" id="3.40.1260.10">
    <property type="entry name" value="DsrEFH-like"/>
    <property type="match status" value="1"/>
</dbReference>
<dbReference type="GO" id="GO:0016740">
    <property type="term" value="F:transferase activity"/>
    <property type="evidence" value="ECO:0007669"/>
    <property type="project" value="UniProtKB-KW"/>
</dbReference>
<dbReference type="SUPFAM" id="SSF64307">
    <property type="entry name" value="SirA-like"/>
    <property type="match status" value="1"/>
</dbReference>
<organism evidence="2">
    <name type="scientific">bioreactor metagenome</name>
    <dbReference type="NCBI Taxonomy" id="1076179"/>
    <lineage>
        <taxon>unclassified sequences</taxon>
        <taxon>metagenomes</taxon>
        <taxon>ecological metagenomes</taxon>
    </lineage>
</organism>
<feature type="domain" description="UPF0033" evidence="1">
    <location>
        <begin position="3"/>
        <end position="27"/>
    </location>
</feature>
<protein>
    <submittedName>
        <fullName evidence="2">Sulfurtransferase TusA</fullName>
        <ecNumber evidence="2">2.8.1.-</ecNumber>
    </submittedName>
</protein>
<dbReference type="InterPro" id="IPR036868">
    <property type="entry name" value="TusA-like_sf"/>
</dbReference>
<dbReference type="EC" id="2.8.1.-" evidence="2"/>
<dbReference type="PROSITE" id="PS01148">
    <property type="entry name" value="UPF0033"/>
    <property type="match status" value="1"/>
</dbReference>
<proteinExistence type="predicted"/>
<dbReference type="PANTHER" id="PTHR34655">
    <property type="entry name" value="CONSERVED WITHIN P. AEROPHILUM"/>
    <property type="match status" value="1"/>
</dbReference>
<evidence type="ECO:0000259" key="1">
    <source>
        <dbReference type="PROSITE" id="PS01148"/>
    </source>
</evidence>